<evidence type="ECO:0000256" key="1">
    <source>
        <dbReference type="SAM" id="MobiDB-lite"/>
    </source>
</evidence>
<name>A0A9J6AYI6_SOLCO</name>
<dbReference type="OrthoDB" id="1245643at2759"/>
<keyword evidence="3" id="KW-1185">Reference proteome</keyword>
<proteinExistence type="predicted"/>
<feature type="compositionally biased region" description="Basic and acidic residues" evidence="1">
    <location>
        <begin position="56"/>
        <end position="69"/>
    </location>
</feature>
<accession>A0A9J6AYI6</accession>
<evidence type="ECO:0000313" key="3">
    <source>
        <dbReference type="Proteomes" id="UP000824120"/>
    </source>
</evidence>
<dbReference type="Proteomes" id="UP000824120">
    <property type="component" value="Chromosome 1"/>
</dbReference>
<protein>
    <submittedName>
        <fullName evidence="2">Uncharacterized protein</fullName>
    </submittedName>
</protein>
<feature type="region of interest" description="Disordered" evidence="1">
    <location>
        <begin position="46"/>
        <end position="71"/>
    </location>
</feature>
<reference evidence="2 3" key="1">
    <citation type="submission" date="2020-09" db="EMBL/GenBank/DDBJ databases">
        <title>De no assembly of potato wild relative species, Solanum commersonii.</title>
        <authorList>
            <person name="Cho K."/>
        </authorList>
    </citation>
    <scope>NUCLEOTIDE SEQUENCE [LARGE SCALE GENOMIC DNA]</scope>
    <source>
        <strain evidence="2">LZ3.2</strain>
        <tissue evidence="2">Leaf</tissue>
    </source>
</reference>
<dbReference type="AlphaFoldDB" id="A0A9J6AYI6"/>
<comment type="caution">
    <text evidence="2">The sequence shown here is derived from an EMBL/GenBank/DDBJ whole genome shotgun (WGS) entry which is preliminary data.</text>
</comment>
<organism evidence="2 3">
    <name type="scientific">Solanum commersonii</name>
    <name type="common">Commerson's wild potato</name>
    <name type="synonym">Commerson's nightshade</name>
    <dbReference type="NCBI Taxonomy" id="4109"/>
    <lineage>
        <taxon>Eukaryota</taxon>
        <taxon>Viridiplantae</taxon>
        <taxon>Streptophyta</taxon>
        <taxon>Embryophyta</taxon>
        <taxon>Tracheophyta</taxon>
        <taxon>Spermatophyta</taxon>
        <taxon>Magnoliopsida</taxon>
        <taxon>eudicotyledons</taxon>
        <taxon>Gunneridae</taxon>
        <taxon>Pentapetalae</taxon>
        <taxon>asterids</taxon>
        <taxon>lamiids</taxon>
        <taxon>Solanales</taxon>
        <taxon>Solanaceae</taxon>
        <taxon>Solanoideae</taxon>
        <taxon>Solaneae</taxon>
        <taxon>Solanum</taxon>
    </lineage>
</organism>
<evidence type="ECO:0000313" key="2">
    <source>
        <dbReference type="EMBL" id="KAG5629508.1"/>
    </source>
</evidence>
<gene>
    <name evidence="2" type="ORF">H5410_001225</name>
</gene>
<sequence>MCSCGKFQHDEIPCSHDTYGIPIEPLPCKSTWDIPSHVLKEVMLPPIARKQPGRPPKNDREKEFTERKENKRKVISSECGLFGHNKKTCPKKSHEN</sequence>
<dbReference type="EMBL" id="JACXVP010000001">
    <property type="protein sequence ID" value="KAG5629508.1"/>
    <property type="molecule type" value="Genomic_DNA"/>
</dbReference>